<comment type="caution">
    <text evidence="2">The sequence shown here is derived from an EMBL/GenBank/DDBJ whole genome shotgun (WGS) entry which is preliminary data.</text>
</comment>
<evidence type="ECO:0000313" key="2">
    <source>
        <dbReference type="EMBL" id="RLN30987.1"/>
    </source>
</evidence>
<gene>
    <name evidence="2" type="ORF">C2845_PM05G07930</name>
</gene>
<accession>A0A3L6T338</accession>
<feature type="compositionally biased region" description="Basic and acidic residues" evidence="1">
    <location>
        <begin position="216"/>
        <end position="227"/>
    </location>
</feature>
<name>A0A3L6T338_PANMI</name>
<dbReference type="PANTHER" id="PTHR35828">
    <property type="entry name" value="OS08G0203800 PROTEIN-RELATED"/>
    <property type="match status" value="1"/>
</dbReference>
<sequence>MRKRSRRGSPPPAFPLPLDLVLEVAARSDPATLVRCAASSKDVRRRVPDPAFRQPPPPPPRRPLRPLPHARPPGRDAGPGPAPSGLRHGSTSGQQLPASFHDAYGSAAAGRKHILLATKPTGSNLCVLVADDDTKISIWSQSGRSPARWGERPEAVIKIDGMIKVRLEWFAERSGVVLISAAGSRYFWLDLPRSWEIFSLSAPPLPARRISAAKRPPRDATTREEASNIRCPQPRTSPPNKGLPSRRGRGAADVASTELLRSKKRMKLFDRIGRGSWRQMKAALAETRRRHRRQVAAHLTRSSVLPATRERMVMRTSSSRRKPSSSARACSPDTPARFMEFRCTDSAPSLLIAAAPEAEPSRRRCRRSAGTMVDGSIDGSRCPPLLRATQGAGN</sequence>
<feature type="compositionally biased region" description="Pro residues" evidence="1">
    <location>
        <begin position="53"/>
        <end position="71"/>
    </location>
</feature>
<evidence type="ECO:0000313" key="3">
    <source>
        <dbReference type="Proteomes" id="UP000275267"/>
    </source>
</evidence>
<organism evidence="2 3">
    <name type="scientific">Panicum miliaceum</name>
    <name type="common">Proso millet</name>
    <name type="synonym">Broomcorn millet</name>
    <dbReference type="NCBI Taxonomy" id="4540"/>
    <lineage>
        <taxon>Eukaryota</taxon>
        <taxon>Viridiplantae</taxon>
        <taxon>Streptophyta</taxon>
        <taxon>Embryophyta</taxon>
        <taxon>Tracheophyta</taxon>
        <taxon>Spermatophyta</taxon>
        <taxon>Magnoliopsida</taxon>
        <taxon>Liliopsida</taxon>
        <taxon>Poales</taxon>
        <taxon>Poaceae</taxon>
        <taxon>PACMAD clade</taxon>
        <taxon>Panicoideae</taxon>
        <taxon>Panicodae</taxon>
        <taxon>Paniceae</taxon>
        <taxon>Panicinae</taxon>
        <taxon>Panicum</taxon>
        <taxon>Panicum sect. Panicum</taxon>
    </lineage>
</organism>
<dbReference type="AlphaFoldDB" id="A0A3L6T338"/>
<protein>
    <recommendedName>
        <fullName evidence="4">F-box domain-containing protein</fullName>
    </recommendedName>
</protein>
<reference evidence="3" key="1">
    <citation type="journal article" date="2019" name="Nat. Commun.">
        <title>The genome of broomcorn millet.</title>
        <authorList>
            <person name="Zou C."/>
            <person name="Miki D."/>
            <person name="Li D."/>
            <person name="Tang Q."/>
            <person name="Xiao L."/>
            <person name="Rajput S."/>
            <person name="Deng P."/>
            <person name="Jia W."/>
            <person name="Huang R."/>
            <person name="Zhang M."/>
            <person name="Sun Y."/>
            <person name="Hu J."/>
            <person name="Fu X."/>
            <person name="Schnable P.S."/>
            <person name="Li F."/>
            <person name="Zhang H."/>
            <person name="Feng B."/>
            <person name="Zhu X."/>
            <person name="Liu R."/>
            <person name="Schnable J.C."/>
            <person name="Zhu J.-K."/>
            <person name="Zhang H."/>
        </authorList>
    </citation>
    <scope>NUCLEOTIDE SEQUENCE [LARGE SCALE GENOMIC DNA]</scope>
</reference>
<feature type="region of interest" description="Disordered" evidence="1">
    <location>
        <begin position="31"/>
        <end position="98"/>
    </location>
</feature>
<feature type="region of interest" description="Disordered" evidence="1">
    <location>
        <begin position="209"/>
        <end position="254"/>
    </location>
</feature>
<feature type="region of interest" description="Disordered" evidence="1">
    <location>
        <begin position="357"/>
        <end position="394"/>
    </location>
</feature>
<proteinExistence type="predicted"/>
<evidence type="ECO:0008006" key="4">
    <source>
        <dbReference type="Google" id="ProtNLM"/>
    </source>
</evidence>
<feature type="region of interest" description="Disordered" evidence="1">
    <location>
        <begin position="314"/>
        <end position="333"/>
    </location>
</feature>
<dbReference type="Proteomes" id="UP000275267">
    <property type="component" value="Unassembled WGS sequence"/>
</dbReference>
<keyword evidence="3" id="KW-1185">Reference proteome</keyword>
<dbReference type="PANTHER" id="PTHR35828:SF23">
    <property type="entry name" value="F-BOX DOMAIN-CONTAINING PROTEIN"/>
    <property type="match status" value="1"/>
</dbReference>
<dbReference type="EMBL" id="PQIB02000003">
    <property type="protein sequence ID" value="RLN30987.1"/>
    <property type="molecule type" value="Genomic_DNA"/>
</dbReference>
<evidence type="ECO:0000256" key="1">
    <source>
        <dbReference type="SAM" id="MobiDB-lite"/>
    </source>
</evidence>